<dbReference type="InterPro" id="IPR033705">
    <property type="entry name" value="Anticodon_Ia_Val"/>
</dbReference>
<comment type="similarity">
    <text evidence="10">Belongs to the class-I aminoacyl-tRNA synthetase family.</text>
</comment>
<evidence type="ECO:0000259" key="12">
    <source>
        <dbReference type="Pfam" id="PF08264"/>
    </source>
</evidence>
<comment type="caution">
    <text evidence="13">The sequence shown here is derived from an EMBL/GenBank/DDBJ whole genome shotgun (WGS) entry which is preliminary data.</text>
</comment>
<evidence type="ECO:0000256" key="4">
    <source>
        <dbReference type="ARBA" id="ARBA00022741"/>
    </source>
</evidence>
<proteinExistence type="inferred from homology"/>
<dbReference type="InterPro" id="IPR009008">
    <property type="entry name" value="Val/Leu/Ile-tRNA-synth_edit"/>
</dbReference>
<dbReference type="PROSITE" id="PS00178">
    <property type="entry name" value="AA_TRNA_LIGASE_I"/>
    <property type="match status" value="1"/>
</dbReference>
<dbReference type="InterPro" id="IPR009080">
    <property type="entry name" value="tRNAsynth_Ia_anticodon-bd"/>
</dbReference>
<feature type="domain" description="Aminoacyl-tRNA synthetase class Ia" evidence="11">
    <location>
        <begin position="439"/>
        <end position="560"/>
    </location>
</feature>
<keyword evidence="2" id="KW-0963">Cytoplasm</keyword>
<evidence type="ECO:0000256" key="6">
    <source>
        <dbReference type="ARBA" id="ARBA00022917"/>
    </source>
</evidence>
<dbReference type="NCBIfam" id="TIGR00422">
    <property type="entry name" value="valS"/>
    <property type="match status" value="1"/>
</dbReference>
<dbReference type="GO" id="GO:0004832">
    <property type="term" value="F:valine-tRNA ligase activity"/>
    <property type="evidence" value="ECO:0007669"/>
    <property type="project" value="UniProtKB-UniRule"/>
</dbReference>
<organism evidence="13 14">
    <name type="scientific">Candidatus Portnoybacteria bacterium RBG_19FT_COMBO_36_7</name>
    <dbReference type="NCBI Taxonomy" id="1801992"/>
    <lineage>
        <taxon>Bacteria</taxon>
        <taxon>Candidatus Portnoyibacteriota</taxon>
    </lineage>
</organism>
<dbReference type="CDD" id="cd07962">
    <property type="entry name" value="Anticodon_Ia_Val"/>
    <property type="match status" value="1"/>
</dbReference>
<evidence type="ECO:0000256" key="3">
    <source>
        <dbReference type="ARBA" id="ARBA00022598"/>
    </source>
</evidence>
<dbReference type="EC" id="6.1.1.9" evidence="1 9"/>
<dbReference type="InterPro" id="IPR002303">
    <property type="entry name" value="Valyl-tRNA_ligase"/>
</dbReference>
<dbReference type="Pfam" id="PF08264">
    <property type="entry name" value="Anticodon_1"/>
    <property type="match status" value="1"/>
</dbReference>
<dbReference type="SUPFAM" id="SSF50677">
    <property type="entry name" value="ValRS/IleRS/LeuRS editing domain"/>
    <property type="match status" value="1"/>
</dbReference>
<dbReference type="Gene3D" id="3.40.50.620">
    <property type="entry name" value="HUPs"/>
    <property type="match status" value="2"/>
</dbReference>
<dbReference type="EMBL" id="MHMW01000021">
    <property type="protein sequence ID" value="OGZ33925.1"/>
    <property type="molecule type" value="Genomic_DNA"/>
</dbReference>
<dbReference type="Gene3D" id="1.10.730.10">
    <property type="entry name" value="Isoleucyl-tRNA Synthetase, Domain 1"/>
    <property type="match status" value="1"/>
</dbReference>
<dbReference type="SUPFAM" id="SSF47323">
    <property type="entry name" value="Anticodon-binding domain of a subclass of class I aminoacyl-tRNA synthetases"/>
    <property type="match status" value="1"/>
</dbReference>
<dbReference type="GO" id="GO:0005524">
    <property type="term" value="F:ATP binding"/>
    <property type="evidence" value="ECO:0007669"/>
    <property type="project" value="UniProtKB-KW"/>
</dbReference>
<dbReference type="Gene3D" id="2.170.220.10">
    <property type="match status" value="1"/>
</dbReference>
<dbReference type="Pfam" id="PF00133">
    <property type="entry name" value="tRNA-synt_1"/>
    <property type="match status" value="2"/>
</dbReference>
<dbReference type="InterPro" id="IPR014729">
    <property type="entry name" value="Rossmann-like_a/b/a_fold"/>
</dbReference>
<dbReference type="PANTHER" id="PTHR11946">
    <property type="entry name" value="VALYL-TRNA SYNTHETASES"/>
    <property type="match status" value="1"/>
</dbReference>
<dbReference type="NCBIfam" id="NF004349">
    <property type="entry name" value="PRK05729.1"/>
    <property type="match status" value="1"/>
</dbReference>
<name>A0A1G2F785_9BACT</name>
<feature type="domain" description="Methionyl/Valyl/Leucyl/Isoleucyl-tRNA synthetase anticodon-binding" evidence="12">
    <location>
        <begin position="619"/>
        <end position="724"/>
    </location>
</feature>
<dbReference type="Proteomes" id="UP000179099">
    <property type="component" value="Unassembled WGS sequence"/>
</dbReference>
<evidence type="ECO:0000259" key="11">
    <source>
        <dbReference type="Pfam" id="PF00133"/>
    </source>
</evidence>
<evidence type="ECO:0000256" key="7">
    <source>
        <dbReference type="ARBA" id="ARBA00023146"/>
    </source>
</evidence>
<keyword evidence="4 10" id="KW-0547">Nucleotide-binding</keyword>
<evidence type="ECO:0000256" key="1">
    <source>
        <dbReference type="ARBA" id="ARBA00013169"/>
    </source>
</evidence>
<evidence type="ECO:0000256" key="5">
    <source>
        <dbReference type="ARBA" id="ARBA00022840"/>
    </source>
</evidence>
<dbReference type="STRING" id="1801992.A2Y98_00410"/>
<dbReference type="GO" id="GO:0006438">
    <property type="term" value="P:valyl-tRNA aminoacylation"/>
    <property type="evidence" value="ECO:0007669"/>
    <property type="project" value="UniProtKB-UniRule"/>
</dbReference>
<feature type="domain" description="Aminoacyl-tRNA synthetase class Ia" evidence="11">
    <location>
        <begin position="18"/>
        <end position="430"/>
    </location>
</feature>
<dbReference type="InterPro" id="IPR002300">
    <property type="entry name" value="aa-tRNA-synth_Ia"/>
</dbReference>
<dbReference type="InterPro" id="IPR013155">
    <property type="entry name" value="M/V/L/I-tRNA-synth_anticd-bd"/>
</dbReference>
<gene>
    <name evidence="13" type="ORF">A2Y98_00410</name>
</gene>
<evidence type="ECO:0000313" key="13">
    <source>
        <dbReference type="EMBL" id="OGZ33925.1"/>
    </source>
</evidence>
<keyword evidence="6 10" id="KW-0648">Protein biosynthesis</keyword>
<dbReference type="PANTHER" id="PTHR11946:SF93">
    <property type="entry name" value="VALINE--TRNA LIGASE, CHLOROPLASTIC_MITOCHONDRIAL 2"/>
    <property type="match status" value="1"/>
</dbReference>
<evidence type="ECO:0000313" key="14">
    <source>
        <dbReference type="Proteomes" id="UP000179099"/>
    </source>
</evidence>
<comment type="catalytic activity">
    <reaction evidence="8">
        <text>tRNA(Val) + L-valine + ATP = L-valyl-tRNA(Val) + AMP + diphosphate</text>
        <dbReference type="Rhea" id="RHEA:10704"/>
        <dbReference type="Rhea" id="RHEA-COMP:9672"/>
        <dbReference type="Rhea" id="RHEA-COMP:9708"/>
        <dbReference type="ChEBI" id="CHEBI:30616"/>
        <dbReference type="ChEBI" id="CHEBI:33019"/>
        <dbReference type="ChEBI" id="CHEBI:57762"/>
        <dbReference type="ChEBI" id="CHEBI:78442"/>
        <dbReference type="ChEBI" id="CHEBI:78537"/>
        <dbReference type="ChEBI" id="CHEBI:456215"/>
        <dbReference type="EC" id="6.1.1.9"/>
    </reaction>
</comment>
<dbReference type="SUPFAM" id="SSF52374">
    <property type="entry name" value="Nucleotidylyl transferase"/>
    <property type="match status" value="1"/>
</dbReference>
<evidence type="ECO:0000256" key="8">
    <source>
        <dbReference type="ARBA" id="ARBA00047552"/>
    </source>
</evidence>
<dbReference type="GO" id="GO:0002161">
    <property type="term" value="F:aminoacyl-tRNA deacylase activity"/>
    <property type="evidence" value="ECO:0007669"/>
    <property type="project" value="InterPro"/>
</dbReference>
<dbReference type="PRINTS" id="PR00986">
    <property type="entry name" value="TRNASYNTHVAL"/>
</dbReference>
<keyword evidence="5 10" id="KW-0067">ATP-binding</keyword>
<protein>
    <recommendedName>
        <fullName evidence="1 9">Valine--tRNA ligase</fullName>
        <ecNumber evidence="1 9">6.1.1.9</ecNumber>
    </recommendedName>
</protein>
<keyword evidence="7 10" id="KW-0030">Aminoacyl-tRNA synthetase</keyword>
<reference evidence="13 14" key="1">
    <citation type="journal article" date="2016" name="Nat. Commun.">
        <title>Thousands of microbial genomes shed light on interconnected biogeochemical processes in an aquifer system.</title>
        <authorList>
            <person name="Anantharaman K."/>
            <person name="Brown C.T."/>
            <person name="Hug L.A."/>
            <person name="Sharon I."/>
            <person name="Castelle C.J."/>
            <person name="Probst A.J."/>
            <person name="Thomas B.C."/>
            <person name="Singh A."/>
            <person name="Wilkins M.J."/>
            <person name="Karaoz U."/>
            <person name="Brodie E.L."/>
            <person name="Williams K.H."/>
            <person name="Hubbard S.S."/>
            <person name="Banfield J.F."/>
        </authorList>
    </citation>
    <scope>NUCLEOTIDE SEQUENCE [LARGE SCALE GENOMIC DNA]</scope>
</reference>
<accession>A0A1G2F785</accession>
<dbReference type="InterPro" id="IPR001412">
    <property type="entry name" value="aa-tRNA-synth_I_CS"/>
</dbReference>
<keyword evidence="3 10" id="KW-0436">Ligase</keyword>
<dbReference type="AlphaFoldDB" id="A0A1G2F785"/>
<evidence type="ECO:0000256" key="10">
    <source>
        <dbReference type="RuleBase" id="RU363035"/>
    </source>
</evidence>
<dbReference type="Gene3D" id="3.90.740.10">
    <property type="entry name" value="Valyl/Leucyl/Isoleucyl-tRNA synthetase, editing domain"/>
    <property type="match status" value="1"/>
</dbReference>
<evidence type="ECO:0000256" key="2">
    <source>
        <dbReference type="ARBA" id="ARBA00022490"/>
    </source>
</evidence>
<evidence type="ECO:0000256" key="9">
    <source>
        <dbReference type="NCBIfam" id="TIGR00422"/>
    </source>
</evidence>
<dbReference type="GO" id="GO:0005829">
    <property type="term" value="C:cytosol"/>
    <property type="evidence" value="ECO:0007669"/>
    <property type="project" value="TreeGrafter"/>
</dbReference>
<sequence>MENNGNKAYNPREIEPEIYKLWEYSGYFNPDNLPVSKIKNSKIKNFCIIMPPPNANEALHMGHALDFTIQDALIRFNRMQDKKTLWLPGADHAGFETQVVFEKKLEKEGKSRFQFERSTLYKMIWDYVQQNKHIMEEQARSLGASCDWSREKFTLDPKIVEIVYDTFKKLYDDKLIYRGKRIINWCPKHQTGLSDLEVKYEEREDKLWYFKYPLSSGEGFIVVATTRPETMLGDTAVAVNPKDNRYKKLIDQKVKLPLTNREIPIITDSAVELEFGTGAVKVTPAHDPVDFDIADRHKLEFIEVIGKDGKMTNEVPEAYQGLKVDDARAKVVVDLNALGLMEKEEPYKHSVGACYKCGRTIEPLAMEQWFVKIKPLAEKAIEAVKKGKTRFVTKKYEKTFMHWMRNIKDWNISRQIVWGIRIPAWYKNDQIHIGKEPPKEDGWVQDTDVFDTWFSSGQWPFVTLMTSGQNDLKEFYPTSVMVTAWDILFFWVARMIMMGIYCTGKEPFKQVYIHGLLKDKYGKKMSKSKGNVINPLAVVEQRGADALRMSLLFGSEADSDTPISEEKIIAQQRFANKIWNASKFVMNALGPDYKPTKPARGAQSADGWRSAMDGYTKEDKWILKELEKATKKITTDIEKYKFHEAAQEAYHFFWHKFCDKTIEDVKIRIQKNSKDADAGKLVVWTVLYNSLKLLHPFMPFVTEAIYQKLPSRPKELLMIEKWPK</sequence>
<dbReference type="CDD" id="cd00817">
    <property type="entry name" value="ValRS_core"/>
    <property type="match status" value="1"/>
</dbReference>